<dbReference type="AlphaFoldDB" id="A0A1M2V2V7"/>
<sequence length="51" mass="5503">MASSSIWAVDKAPTLHLRGCSLPAGGRSDKLLHSYTLHLSHLVSGKDPVYE</sequence>
<name>A0A1M2V2V7_TRAPU</name>
<evidence type="ECO:0000313" key="1">
    <source>
        <dbReference type="EMBL" id="OJT01908.1"/>
    </source>
</evidence>
<reference evidence="1 2" key="1">
    <citation type="submission" date="2016-10" db="EMBL/GenBank/DDBJ databases">
        <title>Genome sequence of the basidiomycete white-rot fungus Trametes pubescens.</title>
        <authorList>
            <person name="Makela M.R."/>
            <person name="Granchi Z."/>
            <person name="Peng M."/>
            <person name="De Vries R.P."/>
            <person name="Grigoriev I."/>
            <person name="Riley R."/>
            <person name="Hilden K."/>
        </authorList>
    </citation>
    <scope>NUCLEOTIDE SEQUENCE [LARGE SCALE GENOMIC DNA]</scope>
    <source>
        <strain evidence="1 2">FBCC735</strain>
    </source>
</reference>
<dbReference type="Proteomes" id="UP000184267">
    <property type="component" value="Unassembled WGS sequence"/>
</dbReference>
<gene>
    <name evidence="1" type="ORF">TRAPUB_7642</name>
</gene>
<proteinExistence type="predicted"/>
<comment type="caution">
    <text evidence="1">The sequence shown here is derived from an EMBL/GenBank/DDBJ whole genome shotgun (WGS) entry which is preliminary data.</text>
</comment>
<accession>A0A1M2V2V7</accession>
<dbReference type="EMBL" id="MNAD01001714">
    <property type="protein sequence ID" value="OJT01908.1"/>
    <property type="molecule type" value="Genomic_DNA"/>
</dbReference>
<keyword evidence="2" id="KW-1185">Reference proteome</keyword>
<organism evidence="1 2">
    <name type="scientific">Trametes pubescens</name>
    <name type="common">White-rot fungus</name>
    <dbReference type="NCBI Taxonomy" id="154538"/>
    <lineage>
        <taxon>Eukaryota</taxon>
        <taxon>Fungi</taxon>
        <taxon>Dikarya</taxon>
        <taxon>Basidiomycota</taxon>
        <taxon>Agaricomycotina</taxon>
        <taxon>Agaricomycetes</taxon>
        <taxon>Polyporales</taxon>
        <taxon>Polyporaceae</taxon>
        <taxon>Trametes</taxon>
    </lineage>
</organism>
<evidence type="ECO:0000313" key="2">
    <source>
        <dbReference type="Proteomes" id="UP000184267"/>
    </source>
</evidence>
<protein>
    <submittedName>
        <fullName evidence="1">Uncharacterized protein</fullName>
    </submittedName>
</protein>